<dbReference type="PANTHER" id="PTHR10361">
    <property type="entry name" value="SODIUM-BILE ACID COTRANSPORTER"/>
    <property type="match status" value="1"/>
</dbReference>
<dbReference type="EMBL" id="LQOJ01000018">
    <property type="protein sequence ID" value="ORV07716.1"/>
    <property type="molecule type" value="Genomic_DNA"/>
</dbReference>
<dbReference type="Gene3D" id="1.20.1530.20">
    <property type="match status" value="1"/>
</dbReference>
<organism evidence="6 7">
    <name type="scientific">Mycolicibacterium fallax</name>
    <name type="common">Mycobacterium fallax</name>
    <dbReference type="NCBI Taxonomy" id="1793"/>
    <lineage>
        <taxon>Bacteria</taxon>
        <taxon>Bacillati</taxon>
        <taxon>Actinomycetota</taxon>
        <taxon>Actinomycetes</taxon>
        <taxon>Mycobacteriales</taxon>
        <taxon>Mycobacteriaceae</taxon>
        <taxon>Mycolicibacterium</taxon>
    </lineage>
</organism>
<dbReference type="OrthoDB" id="4715055at2"/>
<feature type="transmembrane region" description="Helical" evidence="5">
    <location>
        <begin position="6"/>
        <end position="32"/>
    </location>
</feature>
<evidence type="ECO:0000256" key="3">
    <source>
        <dbReference type="ARBA" id="ARBA00022989"/>
    </source>
</evidence>
<evidence type="ECO:0000313" key="6">
    <source>
        <dbReference type="EMBL" id="ORV07716.1"/>
    </source>
</evidence>
<evidence type="ECO:0000256" key="5">
    <source>
        <dbReference type="SAM" id="Phobius"/>
    </source>
</evidence>
<sequence length="285" mass="29689">MPMTEILVRGADIAVVFFVVSSTLGVGLSLTVGQILAPLKNPRLVAVALAANFVLAPLTALALWRLFDLEEPLGIGLLLAGLAAGAPFLIKLAEFAKANVAQAVGLMVLLMVVTVGYLPVALPLFVRGTAVNPGQIAASLVVLMLIPLAAGLLLRARLAGLAGRIRPAVGWISNISMILVVVLTIGGHFNSVASIFGTFGFLTAIIFTATCIGIGWLVAGSEARVALSLGTAQRNAAAAFVVAGQNFTDPKVVVMITVVLIVNFVMLLPYSRFLARGRSKVPMLR</sequence>
<dbReference type="AlphaFoldDB" id="A0A1X1RJL5"/>
<dbReference type="Pfam" id="PF01758">
    <property type="entry name" value="SBF"/>
    <property type="match status" value="1"/>
</dbReference>
<evidence type="ECO:0000256" key="1">
    <source>
        <dbReference type="ARBA" id="ARBA00004141"/>
    </source>
</evidence>
<keyword evidence="4 5" id="KW-0472">Membrane</keyword>
<feature type="transmembrane region" description="Helical" evidence="5">
    <location>
        <begin position="104"/>
        <end position="124"/>
    </location>
</feature>
<evidence type="ECO:0000256" key="4">
    <source>
        <dbReference type="ARBA" id="ARBA00023136"/>
    </source>
</evidence>
<feature type="transmembrane region" description="Helical" evidence="5">
    <location>
        <begin position="136"/>
        <end position="156"/>
    </location>
</feature>
<comment type="caution">
    <text evidence="6">The sequence shown here is derived from an EMBL/GenBank/DDBJ whole genome shotgun (WGS) entry which is preliminary data.</text>
</comment>
<feature type="transmembrane region" description="Helical" evidence="5">
    <location>
        <begin position="253"/>
        <end position="275"/>
    </location>
</feature>
<dbReference type="InterPro" id="IPR004710">
    <property type="entry name" value="Bilac:Na_transpt"/>
</dbReference>
<dbReference type="STRING" id="1793.AWC04_03230"/>
<keyword evidence="7" id="KW-1185">Reference proteome</keyword>
<proteinExistence type="predicted"/>
<dbReference type="Proteomes" id="UP000193484">
    <property type="component" value="Unassembled WGS sequence"/>
</dbReference>
<reference evidence="6 7" key="1">
    <citation type="submission" date="2016-01" db="EMBL/GenBank/DDBJ databases">
        <title>The new phylogeny of the genus Mycobacterium.</title>
        <authorList>
            <person name="Tarcisio F."/>
            <person name="Conor M."/>
            <person name="Antonella G."/>
            <person name="Elisabetta G."/>
            <person name="Giulia F.S."/>
            <person name="Sara T."/>
            <person name="Anna F."/>
            <person name="Clotilde B."/>
            <person name="Roberto B."/>
            <person name="Veronica D.S."/>
            <person name="Fabio R."/>
            <person name="Monica P."/>
            <person name="Olivier J."/>
            <person name="Enrico T."/>
            <person name="Nicola S."/>
        </authorList>
    </citation>
    <scope>NUCLEOTIDE SEQUENCE [LARGE SCALE GENOMIC DNA]</scope>
    <source>
        <strain evidence="6 7">DSM 44179</strain>
    </source>
</reference>
<keyword evidence="2 5" id="KW-0812">Transmembrane</keyword>
<dbReference type="GO" id="GO:0016020">
    <property type="term" value="C:membrane"/>
    <property type="evidence" value="ECO:0007669"/>
    <property type="project" value="UniProtKB-SubCell"/>
</dbReference>
<gene>
    <name evidence="6" type="ORF">AWC04_03230</name>
</gene>
<dbReference type="PANTHER" id="PTHR10361:SF28">
    <property type="entry name" value="P3 PROTEIN-RELATED"/>
    <property type="match status" value="1"/>
</dbReference>
<evidence type="ECO:0000256" key="2">
    <source>
        <dbReference type="ARBA" id="ARBA00022692"/>
    </source>
</evidence>
<feature type="transmembrane region" description="Helical" evidence="5">
    <location>
        <begin position="73"/>
        <end position="92"/>
    </location>
</feature>
<feature type="transmembrane region" description="Helical" evidence="5">
    <location>
        <begin position="168"/>
        <end position="189"/>
    </location>
</feature>
<comment type="subcellular location">
    <subcellularLocation>
        <location evidence="1">Membrane</location>
        <topology evidence="1">Multi-pass membrane protein</topology>
    </subcellularLocation>
</comment>
<dbReference type="InterPro" id="IPR038770">
    <property type="entry name" value="Na+/solute_symporter_sf"/>
</dbReference>
<dbReference type="InterPro" id="IPR002657">
    <property type="entry name" value="BilAc:Na_symport/Acr3"/>
</dbReference>
<protein>
    <submittedName>
        <fullName evidence="6">Transporter</fullName>
    </submittedName>
</protein>
<feature type="transmembrane region" description="Helical" evidence="5">
    <location>
        <begin position="44"/>
        <end position="67"/>
    </location>
</feature>
<name>A0A1X1RJL5_MYCFA</name>
<evidence type="ECO:0000313" key="7">
    <source>
        <dbReference type="Proteomes" id="UP000193484"/>
    </source>
</evidence>
<feature type="transmembrane region" description="Helical" evidence="5">
    <location>
        <begin position="195"/>
        <end position="218"/>
    </location>
</feature>
<keyword evidence="3 5" id="KW-1133">Transmembrane helix</keyword>
<accession>A0A1X1RJL5</accession>